<organism evidence="3 4">
    <name type="scientific">Aliiroseovarius halocynthiae</name>
    <dbReference type="NCBI Taxonomy" id="985055"/>
    <lineage>
        <taxon>Bacteria</taxon>
        <taxon>Pseudomonadati</taxon>
        <taxon>Pseudomonadota</taxon>
        <taxon>Alphaproteobacteria</taxon>
        <taxon>Rhodobacterales</taxon>
        <taxon>Paracoccaceae</taxon>
        <taxon>Aliiroseovarius</taxon>
    </lineage>
</organism>
<dbReference type="PANTHER" id="PTHR30092">
    <property type="entry name" value="INNER MEMBRANE PROTEIN CRED"/>
    <property type="match status" value="1"/>
</dbReference>
<keyword evidence="4" id="KW-1185">Reference proteome</keyword>
<keyword evidence="2" id="KW-0812">Transmembrane</keyword>
<accession>A0A545SMQ0</accession>
<dbReference type="EMBL" id="VICH01000011">
    <property type="protein sequence ID" value="TQV66231.1"/>
    <property type="molecule type" value="Genomic_DNA"/>
</dbReference>
<dbReference type="PIRSF" id="PIRSF004548">
    <property type="entry name" value="CreD"/>
    <property type="match status" value="1"/>
</dbReference>
<comment type="caution">
    <text evidence="3">The sequence shown here is derived from an EMBL/GenBank/DDBJ whole genome shotgun (WGS) entry which is preliminary data.</text>
</comment>
<gene>
    <name evidence="3" type="ORF">FIL88_14350</name>
</gene>
<dbReference type="InterPro" id="IPR010364">
    <property type="entry name" value="Uncharacterised_IM_CreD"/>
</dbReference>
<sequence length="503" mass="55316">MRSLGWRFIIVGVLCLVMFIPLTMVSDIVNSRKHYSEDTVRSVGQEWGGEQTISGPKVVIPVKARVTVTELHNVIDKATGLIMRDKETGKNLQKLVEVEQIENREPLYIYPDVFDVQISTETQMRHRGIFQVPVYQAKTNIATTFPFDRVEATLDEGEFAVWGEADLRLTVSSNRALRGEARLMSDGNEVLMEPLGEGAGLVARLSGGKAQNAFDLVLGLNGAAQLRVAPVGRISTVEMNSDWPDPSFGGAFLPDGSEISEDGFTAKWTIPHLARSLPQISRVDYEPTARRDTSFGVSFYQPNDFYQKAWRAARYGILFVSLTFLTVLLIDMQSKRPVHPVQYLLIGLSQAVFTLLMLAYAEQIGFTAAYIGSAAALILLLLMFGRFALKLGSRTWVLGGMLVLLYAVLYLILYSTDYALLAGATLAFIAIGATMYATRNEEWYGEDGPGQGLFGKRTPKSTEVPKGPEVPKDADPAQTAEDPLATAAATKSEGPWPTLSKED</sequence>
<feature type="transmembrane region" description="Helical" evidence="2">
    <location>
        <begin position="367"/>
        <end position="389"/>
    </location>
</feature>
<feature type="transmembrane region" description="Helical" evidence="2">
    <location>
        <begin position="419"/>
        <end position="437"/>
    </location>
</feature>
<dbReference type="PANTHER" id="PTHR30092:SF0">
    <property type="entry name" value="INNER MEMBRANE PROTEIN CRED"/>
    <property type="match status" value="1"/>
</dbReference>
<feature type="transmembrane region" description="Helical" evidence="2">
    <location>
        <begin position="342"/>
        <end position="361"/>
    </location>
</feature>
<proteinExistence type="predicted"/>
<dbReference type="Proteomes" id="UP000315816">
    <property type="component" value="Unassembled WGS sequence"/>
</dbReference>
<evidence type="ECO:0000313" key="4">
    <source>
        <dbReference type="Proteomes" id="UP000315816"/>
    </source>
</evidence>
<dbReference type="RefSeq" id="WP_142854562.1">
    <property type="nucleotide sequence ID" value="NZ_FXWW01000006.1"/>
</dbReference>
<name>A0A545SMQ0_9RHOB</name>
<protein>
    <submittedName>
        <fullName evidence="3">Cell envelope integrity protein CreD</fullName>
    </submittedName>
</protein>
<evidence type="ECO:0000313" key="3">
    <source>
        <dbReference type="EMBL" id="TQV66231.1"/>
    </source>
</evidence>
<evidence type="ECO:0000256" key="2">
    <source>
        <dbReference type="SAM" id="Phobius"/>
    </source>
</evidence>
<keyword evidence="2" id="KW-1133">Transmembrane helix</keyword>
<dbReference type="GO" id="GO:0005886">
    <property type="term" value="C:plasma membrane"/>
    <property type="evidence" value="ECO:0007669"/>
    <property type="project" value="TreeGrafter"/>
</dbReference>
<keyword evidence="2" id="KW-0472">Membrane</keyword>
<dbReference type="OrthoDB" id="9791851at2"/>
<feature type="transmembrane region" description="Helical" evidence="2">
    <location>
        <begin position="312"/>
        <end position="330"/>
    </location>
</feature>
<reference evidence="3 4" key="1">
    <citation type="submission" date="2019-06" db="EMBL/GenBank/DDBJ databases">
        <title>A novel species of marine bacteria.</title>
        <authorList>
            <person name="Wang Y."/>
        </authorList>
    </citation>
    <scope>NUCLEOTIDE SEQUENCE [LARGE SCALE GENOMIC DNA]</scope>
    <source>
        <strain evidence="3 4">MA1-10</strain>
    </source>
</reference>
<dbReference type="Pfam" id="PF06123">
    <property type="entry name" value="CreD"/>
    <property type="match status" value="1"/>
</dbReference>
<dbReference type="NCBIfam" id="NF008712">
    <property type="entry name" value="PRK11715.1-1"/>
    <property type="match status" value="1"/>
</dbReference>
<evidence type="ECO:0000256" key="1">
    <source>
        <dbReference type="SAM" id="MobiDB-lite"/>
    </source>
</evidence>
<feature type="region of interest" description="Disordered" evidence="1">
    <location>
        <begin position="448"/>
        <end position="503"/>
    </location>
</feature>
<feature type="transmembrane region" description="Helical" evidence="2">
    <location>
        <begin position="396"/>
        <end position="413"/>
    </location>
</feature>
<dbReference type="AlphaFoldDB" id="A0A545SMQ0"/>